<feature type="transmembrane region" description="Helical" evidence="6">
    <location>
        <begin position="50"/>
        <end position="72"/>
    </location>
</feature>
<name>B0JKZ4_MICAN</name>
<keyword evidence="2 6" id="KW-0812">Transmembrane</keyword>
<evidence type="ECO:0000313" key="8">
    <source>
        <dbReference type="EMBL" id="BAG02933.1"/>
    </source>
</evidence>
<accession>B0JKZ4</accession>
<evidence type="ECO:0000256" key="6">
    <source>
        <dbReference type="SAM" id="Phobius"/>
    </source>
</evidence>
<keyword evidence="4 6" id="KW-0472">Membrane</keyword>
<dbReference type="AlphaFoldDB" id="B0JKZ4"/>
<keyword evidence="9" id="KW-1185">Reference proteome</keyword>
<evidence type="ECO:0000256" key="4">
    <source>
        <dbReference type="ARBA" id="ARBA00023136"/>
    </source>
</evidence>
<feature type="domain" description="Lipopolysaccharide assembly protein A" evidence="7">
    <location>
        <begin position="31"/>
        <end position="70"/>
    </location>
</feature>
<evidence type="ECO:0000259" key="7">
    <source>
        <dbReference type="Pfam" id="PF06305"/>
    </source>
</evidence>
<feature type="transmembrane region" description="Helical" evidence="6">
    <location>
        <begin position="12"/>
        <end position="30"/>
    </location>
</feature>
<proteinExistence type="predicted"/>
<dbReference type="eggNOG" id="COG5416">
    <property type="taxonomic scope" value="Bacteria"/>
</dbReference>
<dbReference type="GO" id="GO:0005886">
    <property type="term" value="C:plasma membrane"/>
    <property type="evidence" value="ECO:0007669"/>
    <property type="project" value="InterPro"/>
</dbReference>
<organism evidence="8 9">
    <name type="scientific">Microcystis aeruginosa (strain NIES-843 / IAM M-2473)</name>
    <dbReference type="NCBI Taxonomy" id="449447"/>
    <lineage>
        <taxon>Bacteria</taxon>
        <taxon>Bacillati</taxon>
        <taxon>Cyanobacteriota</taxon>
        <taxon>Cyanophyceae</taxon>
        <taxon>Oscillatoriophycideae</taxon>
        <taxon>Chroococcales</taxon>
        <taxon>Microcystaceae</taxon>
        <taxon>Microcystis</taxon>
    </lineage>
</organism>
<dbReference type="PaxDb" id="449447-MAE_31110"/>
<dbReference type="STRING" id="449447.MAE_31110"/>
<dbReference type="InterPro" id="IPR010445">
    <property type="entry name" value="LapA_dom"/>
</dbReference>
<protein>
    <recommendedName>
        <fullName evidence="7">Lipopolysaccharide assembly protein A domain-containing protein</fullName>
    </recommendedName>
</protein>
<evidence type="ECO:0000256" key="1">
    <source>
        <dbReference type="ARBA" id="ARBA00022475"/>
    </source>
</evidence>
<gene>
    <name evidence="8" type="ordered locus">MAE_31110</name>
</gene>
<keyword evidence="3 6" id="KW-1133">Transmembrane helix</keyword>
<dbReference type="KEGG" id="mar:MAE_31110"/>
<evidence type="ECO:0000256" key="3">
    <source>
        <dbReference type="ARBA" id="ARBA00022989"/>
    </source>
</evidence>
<dbReference type="EnsemblBacteria" id="BAG02933">
    <property type="protein sequence ID" value="BAG02933"/>
    <property type="gene ID" value="MAE_31110"/>
</dbReference>
<evidence type="ECO:0000256" key="5">
    <source>
        <dbReference type="SAM" id="MobiDB-lite"/>
    </source>
</evidence>
<dbReference type="Pfam" id="PF06305">
    <property type="entry name" value="LapA_dom"/>
    <property type="match status" value="1"/>
</dbReference>
<dbReference type="Proteomes" id="UP000001510">
    <property type="component" value="Chromosome"/>
</dbReference>
<evidence type="ECO:0000313" key="9">
    <source>
        <dbReference type="Proteomes" id="UP000001510"/>
    </source>
</evidence>
<keyword evidence="1" id="KW-1003">Cell membrane</keyword>
<dbReference type="EMBL" id="AP009552">
    <property type="protein sequence ID" value="BAG02933.1"/>
    <property type="molecule type" value="Genomic_DNA"/>
</dbReference>
<dbReference type="HOGENOM" id="CLU_161803_2_0_3"/>
<reference evidence="8 9" key="1">
    <citation type="journal article" date="2007" name="DNA Res.">
        <title>Complete genomic structure of the bloom-forming toxic cyanobacterium Microcystis aeruginosa NIES-843.</title>
        <authorList>
            <person name="Kaneko T."/>
            <person name="Nakajima N."/>
            <person name="Okamoto S."/>
            <person name="Suzuki I."/>
            <person name="Tanabe Y."/>
            <person name="Tamaoki M."/>
            <person name="Nakamura Y."/>
            <person name="Kasai F."/>
            <person name="Watanabe A."/>
            <person name="Kawashima K."/>
            <person name="Kishida Y."/>
            <person name="Ono A."/>
            <person name="Shimizu Y."/>
            <person name="Takahashi C."/>
            <person name="Minami C."/>
            <person name="Fujishiro T."/>
            <person name="Kohara M."/>
            <person name="Katoh M."/>
            <person name="Nakazaki N."/>
            <person name="Nakayama S."/>
            <person name="Yamada M."/>
            <person name="Tabata S."/>
            <person name="Watanabe M.M."/>
        </authorList>
    </citation>
    <scope>NUCLEOTIDE SEQUENCE [LARGE SCALE GENOMIC DNA]</scope>
    <source>
        <strain evidence="9">NIES-843 / IAM M-247</strain>
    </source>
</reference>
<sequence length="95" mass="10501">MARTSMNTISNFLASAIVGGWIMTMAVFAIQNIQPVSLKFLQFESIKVPIGVLLAFSLGIGFFMAAFIPAFLRKSKKSPRSRFPPPQPGLDEFDF</sequence>
<evidence type="ECO:0000256" key="2">
    <source>
        <dbReference type="ARBA" id="ARBA00022692"/>
    </source>
</evidence>
<feature type="region of interest" description="Disordered" evidence="5">
    <location>
        <begin position="75"/>
        <end position="95"/>
    </location>
</feature>